<dbReference type="Gene3D" id="1.10.357.10">
    <property type="entry name" value="Tetracycline Repressor, domain 2"/>
    <property type="match status" value="1"/>
</dbReference>
<dbReference type="RefSeq" id="WP_020330088.1">
    <property type="nucleotide sequence ID" value="NZ_AP028128.1"/>
</dbReference>
<evidence type="ECO:0000256" key="4">
    <source>
        <dbReference type="PROSITE-ProRule" id="PRU00335"/>
    </source>
</evidence>
<evidence type="ECO:0000256" key="2">
    <source>
        <dbReference type="ARBA" id="ARBA00023125"/>
    </source>
</evidence>
<dbReference type="GO" id="GO:0003700">
    <property type="term" value="F:DNA-binding transcription factor activity"/>
    <property type="evidence" value="ECO:0007669"/>
    <property type="project" value="TreeGrafter"/>
</dbReference>
<accession>A0AAX2LM10</accession>
<keyword evidence="8" id="KW-1185">Reference proteome</keyword>
<name>A0AAX2LM10_VIBFL</name>
<dbReference type="PANTHER" id="PTHR30055:SF119">
    <property type="entry name" value="NALC"/>
    <property type="match status" value="1"/>
</dbReference>
<dbReference type="SUPFAM" id="SSF46689">
    <property type="entry name" value="Homeodomain-like"/>
    <property type="match status" value="1"/>
</dbReference>
<keyword evidence="1" id="KW-0805">Transcription regulation</keyword>
<dbReference type="GeneID" id="29386336"/>
<evidence type="ECO:0000313" key="8">
    <source>
        <dbReference type="Proteomes" id="UP000057088"/>
    </source>
</evidence>
<dbReference type="InterPro" id="IPR001647">
    <property type="entry name" value="HTH_TetR"/>
</dbReference>
<evidence type="ECO:0000256" key="1">
    <source>
        <dbReference type="ARBA" id="ARBA00023015"/>
    </source>
</evidence>
<reference evidence="6" key="2">
    <citation type="submission" date="2018-01" db="EMBL/GenBank/DDBJ databases">
        <title>FDA dAtabase for Regulatory Grade micrObial Sequences (FDA-ARGOS): Supporting development and validation of Infectious Disease Dx tests.</title>
        <authorList>
            <person name="Hoffmann M."/>
            <person name="Allard M."/>
            <person name="Evans P."/>
            <person name="Brown E."/>
            <person name="Tallon L."/>
            <person name="Sadzewicz L."/>
            <person name="Sengamalay N."/>
            <person name="Ott S."/>
            <person name="Godinez A."/>
            <person name="Nagaraj S."/>
            <person name="Vyas G."/>
            <person name="Aluvathingal J."/>
            <person name="Nadendla S."/>
            <person name="Geyer C."/>
            <person name="Sichtig H."/>
        </authorList>
    </citation>
    <scope>NUCLEOTIDE SEQUENCE</scope>
    <source>
        <strain evidence="6">ATCC 33809</strain>
    </source>
</reference>
<sequence length="199" mass="22292">MRVKSEEKRQAILEIAKNSFTQQGFEQTSMSHIAKELGGSKATLYNYFSSKEEIFCAVMKSSATEQIAQSFLSLDPNREIRTSLLEFGYNFLSSVLTPDAMAIYRMAIHEADRSSIGRHFYENGPKCGWTHLSDYIDSQVKKGTLKACDTWIAAMQFKALLSAEHIEPFALGAIEKPKPAELKATTLRAVDTFLTLYSA</sequence>
<dbReference type="GO" id="GO:0000976">
    <property type="term" value="F:transcription cis-regulatory region binding"/>
    <property type="evidence" value="ECO:0007669"/>
    <property type="project" value="TreeGrafter"/>
</dbReference>
<dbReference type="Gene3D" id="1.10.10.60">
    <property type="entry name" value="Homeodomain-like"/>
    <property type="match status" value="1"/>
</dbReference>
<dbReference type="InterPro" id="IPR009057">
    <property type="entry name" value="Homeodomain-like_sf"/>
</dbReference>
<dbReference type="Pfam" id="PF00440">
    <property type="entry name" value="TetR_N"/>
    <property type="match status" value="1"/>
</dbReference>
<keyword evidence="3" id="KW-0804">Transcription</keyword>
<dbReference type="EMBL" id="UHIP01000001">
    <property type="protein sequence ID" value="SUP22433.1"/>
    <property type="molecule type" value="Genomic_DNA"/>
</dbReference>
<reference evidence="7 9" key="3">
    <citation type="submission" date="2018-06" db="EMBL/GenBank/DDBJ databases">
        <authorList>
            <consortium name="Pathogen Informatics"/>
            <person name="Doyle S."/>
        </authorList>
    </citation>
    <scope>NUCLEOTIDE SEQUENCE [LARGE SCALE GENOMIC DNA]</scope>
    <source>
        <strain evidence="7 9">NCTC11327</strain>
    </source>
</reference>
<dbReference type="PRINTS" id="PR00455">
    <property type="entry name" value="HTHTETR"/>
</dbReference>
<gene>
    <name evidence="7" type="primary">yfiR</name>
    <name evidence="6" type="ORF">AL536_11555</name>
    <name evidence="7" type="ORF">NCTC11327_01043</name>
</gene>
<feature type="DNA-binding region" description="H-T-H motif" evidence="4">
    <location>
        <begin position="29"/>
        <end position="48"/>
    </location>
</feature>
<protein>
    <submittedName>
        <fullName evidence="7">TetR family transcriptional regulator</fullName>
    </submittedName>
    <submittedName>
        <fullName evidence="6">TetR/AcrR family transcriptional regulator</fullName>
    </submittedName>
</protein>
<dbReference type="PROSITE" id="PS50977">
    <property type="entry name" value="HTH_TETR_2"/>
    <property type="match status" value="1"/>
</dbReference>
<feature type="domain" description="HTH tetR-type" evidence="5">
    <location>
        <begin position="6"/>
        <end position="66"/>
    </location>
</feature>
<dbReference type="KEGG" id="vfl:AL536_11555"/>
<evidence type="ECO:0000259" key="5">
    <source>
        <dbReference type="PROSITE" id="PS50977"/>
    </source>
</evidence>
<dbReference type="PANTHER" id="PTHR30055">
    <property type="entry name" value="HTH-TYPE TRANSCRIPTIONAL REGULATOR RUTR"/>
    <property type="match status" value="1"/>
</dbReference>
<dbReference type="Proteomes" id="UP000057088">
    <property type="component" value="Chromosome 2"/>
</dbReference>
<reference evidence="8" key="1">
    <citation type="submission" date="2015-12" db="EMBL/GenBank/DDBJ databases">
        <title>FDA dAtabase for Regulatory Grade micrObial Sequences (FDA-ARGOS): Supporting development and validation of Infectious Disease Dx tests.</title>
        <authorList>
            <person name="Hoffmann M."/>
            <person name="Allard M."/>
            <person name="Evans P."/>
            <person name="Brown E."/>
            <person name="Tallon L.J."/>
            <person name="Sadzewicz L."/>
            <person name="Sengamalay N."/>
            <person name="Ott S."/>
            <person name="Godinez A."/>
            <person name="Nagaraj S."/>
            <person name="Vyas G."/>
            <person name="Aluvathingal J."/>
            <person name="Nadendla S."/>
            <person name="Geyer C."/>
            <person name="Sichtig H."/>
        </authorList>
    </citation>
    <scope>NUCLEOTIDE SEQUENCE [LARGE SCALE GENOMIC DNA]</scope>
    <source>
        <strain evidence="8">ATCC 33809</strain>
    </source>
</reference>
<dbReference type="EMBL" id="CP014035">
    <property type="protein sequence ID" value="AMF94126.1"/>
    <property type="molecule type" value="Genomic_DNA"/>
</dbReference>
<keyword evidence="2 4" id="KW-0238">DNA-binding</keyword>
<evidence type="ECO:0000256" key="3">
    <source>
        <dbReference type="ARBA" id="ARBA00023163"/>
    </source>
</evidence>
<evidence type="ECO:0000313" key="6">
    <source>
        <dbReference type="EMBL" id="AMF94126.1"/>
    </source>
</evidence>
<dbReference type="AlphaFoldDB" id="A0AAX2LM10"/>
<dbReference type="FunFam" id="1.10.10.60:FF:000141">
    <property type="entry name" value="TetR family transcriptional regulator"/>
    <property type="match status" value="1"/>
</dbReference>
<dbReference type="Proteomes" id="UP000254626">
    <property type="component" value="Unassembled WGS sequence"/>
</dbReference>
<evidence type="ECO:0000313" key="7">
    <source>
        <dbReference type="EMBL" id="SUP22433.1"/>
    </source>
</evidence>
<organism evidence="7 9">
    <name type="scientific">Vibrio fluvialis</name>
    <dbReference type="NCBI Taxonomy" id="676"/>
    <lineage>
        <taxon>Bacteria</taxon>
        <taxon>Pseudomonadati</taxon>
        <taxon>Pseudomonadota</taxon>
        <taxon>Gammaproteobacteria</taxon>
        <taxon>Vibrionales</taxon>
        <taxon>Vibrionaceae</taxon>
        <taxon>Vibrio</taxon>
    </lineage>
</organism>
<dbReference type="InterPro" id="IPR050109">
    <property type="entry name" value="HTH-type_TetR-like_transc_reg"/>
</dbReference>
<dbReference type="InterPro" id="IPR039536">
    <property type="entry name" value="TetR_C_Proteobacteria"/>
</dbReference>
<dbReference type="Pfam" id="PF14246">
    <property type="entry name" value="TetR_C_7"/>
    <property type="match status" value="1"/>
</dbReference>
<evidence type="ECO:0000313" key="9">
    <source>
        <dbReference type="Proteomes" id="UP000254626"/>
    </source>
</evidence>
<proteinExistence type="predicted"/>